<evidence type="ECO:0000256" key="8">
    <source>
        <dbReference type="RuleBase" id="RU003918"/>
    </source>
</evidence>
<dbReference type="InterPro" id="IPR016148">
    <property type="entry name" value="Pili_assmbl_chaperone_C"/>
</dbReference>
<keyword evidence="4 9" id="KW-0732">Signal</keyword>
<dbReference type="InterPro" id="IPR050643">
    <property type="entry name" value="Periplasmic_pilus_chap"/>
</dbReference>
<dbReference type="SUPFAM" id="SSF49354">
    <property type="entry name" value="PapD-like"/>
    <property type="match status" value="1"/>
</dbReference>
<evidence type="ECO:0000256" key="1">
    <source>
        <dbReference type="ARBA" id="ARBA00004418"/>
    </source>
</evidence>
<dbReference type="GO" id="GO:0030288">
    <property type="term" value="C:outer membrane-bounded periplasmic space"/>
    <property type="evidence" value="ECO:0007669"/>
    <property type="project" value="InterPro"/>
</dbReference>
<evidence type="ECO:0008006" key="14">
    <source>
        <dbReference type="Google" id="ProtNLM"/>
    </source>
</evidence>
<evidence type="ECO:0000313" key="12">
    <source>
        <dbReference type="EMBL" id="PLR40671.1"/>
    </source>
</evidence>
<dbReference type="Gene3D" id="2.60.40.10">
    <property type="entry name" value="Immunoglobulins"/>
    <property type="match status" value="2"/>
</dbReference>
<dbReference type="InterPro" id="IPR001829">
    <property type="entry name" value="Pili_assmbl_chaperone_bac"/>
</dbReference>
<keyword evidence="3" id="KW-1029">Fimbrium biogenesis</keyword>
<dbReference type="InterPro" id="IPR008962">
    <property type="entry name" value="PapD-like_sf"/>
</dbReference>
<evidence type="ECO:0000256" key="3">
    <source>
        <dbReference type="ARBA" id="ARBA00022558"/>
    </source>
</evidence>
<dbReference type="Pfam" id="PF02753">
    <property type="entry name" value="PapD_C"/>
    <property type="match status" value="1"/>
</dbReference>
<name>A0A2N5EDU1_9GAMM</name>
<dbReference type="GO" id="GO:0071555">
    <property type="term" value="P:cell wall organization"/>
    <property type="evidence" value="ECO:0007669"/>
    <property type="project" value="InterPro"/>
</dbReference>
<dbReference type="SUPFAM" id="SSF49584">
    <property type="entry name" value="Periplasmic chaperone C-domain"/>
    <property type="match status" value="1"/>
</dbReference>
<dbReference type="Pfam" id="PF00345">
    <property type="entry name" value="PapD_N"/>
    <property type="match status" value="1"/>
</dbReference>
<evidence type="ECO:0000256" key="4">
    <source>
        <dbReference type="ARBA" id="ARBA00022729"/>
    </source>
</evidence>
<dbReference type="RefSeq" id="WP_101815084.1">
    <property type="nucleotide sequence ID" value="NZ_PJZF01000003.1"/>
</dbReference>
<sequence length="235" mass="25879">MSAKYLSAVLAAAFAFSSSAWADVVINTTRVVYKEDAKEVNVRMTNEGVRPLLVQSWLDDGRATESPENIDLPFMITPPVSRIDAKKGQTLRIAKLDNSLPKDRESIYYLNVLEVPPKAKGETGVNNKLQLAFRTRIKMFYRPNNLAIKPQDAAAKVSWAVEEGNLVAKNNTPYYLTFNMLKAGAVSAKPGMVAPFSSEKFAFENKAAKPASGTQLTYSYISDYGNDVEGNAKIN</sequence>
<proteinExistence type="inferred from homology"/>
<feature type="domain" description="Pili assembly chaperone C-terminal" evidence="11">
    <location>
        <begin position="169"/>
        <end position="228"/>
    </location>
</feature>
<organism evidence="12 13">
    <name type="scientific">Chimaeribacter californicus</name>
    <dbReference type="NCBI Taxonomy" id="2060067"/>
    <lineage>
        <taxon>Bacteria</taxon>
        <taxon>Pseudomonadati</taxon>
        <taxon>Pseudomonadota</taxon>
        <taxon>Gammaproteobacteria</taxon>
        <taxon>Enterobacterales</taxon>
        <taxon>Yersiniaceae</taxon>
        <taxon>Chimaeribacter</taxon>
    </lineage>
</organism>
<keyword evidence="13" id="KW-1185">Reference proteome</keyword>
<keyword evidence="5" id="KW-0574">Periplasm</keyword>
<evidence type="ECO:0000256" key="9">
    <source>
        <dbReference type="SAM" id="SignalP"/>
    </source>
</evidence>
<keyword evidence="7" id="KW-0393">Immunoglobulin domain</keyword>
<dbReference type="AlphaFoldDB" id="A0A2N5EDU1"/>
<dbReference type="InterPro" id="IPR013783">
    <property type="entry name" value="Ig-like_fold"/>
</dbReference>
<dbReference type="PANTHER" id="PTHR30251">
    <property type="entry name" value="PILUS ASSEMBLY CHAPERONE"/>
    <property type="match status" value="1"/>
</dbReference>
<feature type="domain" description="Pili assembly chaperone N-terminal" evidence="10">
    <location>
        <begin position="24"/>
        <end position="146"/>
    </location>
</feature>
<comment type="subcellular location">
    <subcellularLocation>
        <location evidence="1 8">Periplasm</location>
    </subcellularLocation>
</comment>
<evidence type="ECO:0000256" key="2">
    <source>
        <dbReference type="ARBA" id="ARBA00007399"/>
    </source>
</evidence>
<dbReference type="InterPro" id="IPR036316">
    <property type="entry name" value="Pili_assmbl_chap_C_dom_sf"/>
</dbReference>
<feature type="signal peptide" evidence="9">
    <location>
        <begin position="1"/>
        <end position="22"/>
    </location>
</feature>
<comment type="similarity">
    <text evidence="2 8">Belongs to the periplasmic pilus chaperone family.</text>
</comment>
<dbReference type="FunFam" id="2.60.40.10:FF:000458">
    <property type="entry name" value="Molecular chaperone FimC"/>
    <property type="match status" value="1"/>
</dbReference>
<dbReference type="EMBL" id="PJZF01000003">
    <property type="protein sequence ID" value="PLR40671.1"/>
    <property type="molecule type" value="Genomic_DNA"/>
</dbReference>
<dbReference type="PROSITE" id="PS00635">
    <property type="entry name" value="PILI_CHAPERONE"/>
    <property type="match status" value="1"/>
</dbReference>
<gene>
    <name evidence="12" type="ORF">CYR55_05155</name>
</gene>
<feature type="chain" id="PRO_5014820720" description="Molecular chaperone" evidence="9">
    <location>
        <begin position="23"/>
        <end position="235"/>
    </location>
</feature>
<evidence type="ECO:0000313" key="13">
    <source>
        <dbReference type="Proteomes" id="UP000234240"/>
    </source>
</evidence>
<evidence type="ECO:0000259" key="10">
    <source>
        <dbReference type="Pfam" id="PF00345"/>
    </source>
</evidence>
<evidence type="ECO:0000256" key="5">
    <source>
        <dbReference type="ARBA" id="ARBA00022764"/>
    </source>
</evidence>
<dbReference type="Proteomes" id="UP000234240">
    <property type="component" value="Unassembled WGS sequence"/>
</dbReference>
<protein>
    <recommendedName>
        <fullName evidence="14">Molecular chaperone</fullName>
    </recommendedName>
</protein>
<dbReference type="PRINTS" id="PR00969">
    <property type="entry name" value="CHAPERONPILI"/>
</dbReference>
<dbReference type="PANTHER" id="PTHR30251:SF2">
    <property type="entry name" value="FIMBRIAL CHAPERONE YADV-RELATED"/>
    <property type="match status" value="1"/>
</dbReference>
<dbReference type="OrthoDB" id="9131059at2"/>
<evidence type="ECO:0000259" key="11">
    <source>
        <dbReference type="Pfam" id="PF02753"/>
    </source>
</evidence>
<evidence type="ECO:0000256" key="7">
    <source>
        <dbReference type="ARBA" id="ARBA00023319"/>
    </source>
</evidence>
<evidence type="ECO:0000256" key="6">
    <source>
        <dbReference type="ARBA" id="ARBA00023186"/>
    </source>
</evidence>
<reference evidence="12 13" key="1">
    <citation type="submission" date="2017-12" db="EMBL/GenBank/DDBJ databases">
        <title>Characterization of six clinical isolates of Enterochimera gen. nov., a novel genus of the Yersiniaciae family and the three species Enterochimera arupensis sp. nov., Enterochimera coloradensis sp. nov, and Enterochimera californica sp. nov.</title>
        <authorList>
            <person name="Rossi A."/>
            <person name="Fisher M."/>
        </authorList>
    </citation>
    <scope>NUCLEOTIDE SEQUENCE [LARGE SCALE GENOMIC DNA]</scope>
    <source>
        <strain evidence="13">2015-Iso6</strain>
    </source>
</reference>
<accession>A0A2N5EDU1</accession>
<keyword evidence="6 8" id="KW-0143">Chaperone</keyword>
<comment type="caution">
    <text evidence="12">The sequence shown here is derived from an EMBL/GenBank/DDBJ whole genome shotgun (WGS) entry which is preliminary data.</text>
</comment>
<dbReference type="InterPro" id="IPR018046">
    <property type="entry name" value="Pili_assmbl_chaperone_CS"/>
</dbReference>
<dbReference type="InterPro" id="IPR016147">
    <property type="entry name" value="Pili_assmbl_chaperone_N"/>
</dbReference>